<dbReference type="GeneID" id="115005603"/>
<dbReference type="Pfam" id="PF13886">
    <property type="entry name" value="TM7S3_TM198"/>
    <property type="match status" value="1"/>
</dbReference>
<dbReference type="InterPro" id="IPR025256">
    <property type="entry name" value="TM7S3/TM198-like_dom"/>
</dbReference>
<protein>
    <recommendedName>
        <fullName evidence="6">Transmembrane protein 198</fullName>
    </recommendedName>
</protein>
<dbReference type="KEGG" id="cgob:115005603"/>
<organism evidence="9 10">
    <name type="scientific">Cottoperca gobio</name>
    <name type="common">Frogmouth</name>
    <name type="synonym">Aphritis gobio</name>
    <dbReference type="NCBI Taxonomy" id="56716"/>
    <lineage>
        <taxon>Eukaryota</taxon>
        <taxon>Metazoa</taxon>
        <taxon>Chordata</taxon>
        <taxon>Craniata</taxon>
        <taxon>Vertebrata</taxon>
        <taxon>Euteleostomi</taxon>
        <taxon>Actinopterygii</taxon>
        <taxon>Neopterygii</taxon>
        <taxon>Teleostei</taxon>
        <taxon>Neoteleostei</taxon>
        <taxon>Acanthomorphata</taxon>
        <taxon>Eupercaria</taxon>
        <taxon>Perciformes</taxon>
        <taxon>Notothenioidei</taxon>
        <taxon>Bovichtidae</taxon>
        <taxon>Cottoperca</taxon>
    </lineage>
</organism>
<evidence type="ECO:0000256" key="2">
    <source>
        <dbReference type="ARBA" id="ARBA00006244"/>
    </source>
</evidence>
<dbReference type="PANTHER" id="PTHR31247:SF17">
    <property type="entry name" value="DUF4203 DOMAIN-CONTAINING PROTEIN"/>
    <property type="match status" value="1"/>
</dbReference>
<keyword evidence="9" id="KW-1185">Reference proteome</keyword>
<keyword evidence="5 7" id="KW-0472">Membrane</keyword>
<evidence type="ECO:0000256" key="3">
    <source>
        <dbReference type="ARBA" id="ARBA00022692"/>
    </source>
</evidence>
<feature type="transmembrane region" description="Helical" evidence="7">
    <location>
        <begin position="140"/>
        <end position="161"/>
    </location>
</feature>
<dbReference type="InParanoid" id="A0A6J2PDZ4"/>
<evidence type="ECO:0000259" key="8">
    <source>
        <dbReference type="Pfam" id="PF13886"/>
    </source>
</evidence>
<feature type="non-terminal residue" evidence="10">
    <location>
        <position position="245"/>
    </location>
</feature>
<feature type="transmembrane region" description="Helical" evidence="7">
    <location>
        <begin position="114"/>
        <end position="134"/>
    </location>
</feature>
<sequence>MADTWLYVPEEPGAGSVEDDMCTLQINIQHEVIPSIICSTCFTAGLIYTLFGYCCFKMVTFFCGFLSGCAAVLLLHHREPLLEADLCSGTKAGLGLGVGVLCGLMSMLLPRLGLVLCGLQLGGLLSVGLLLPAAQCGGPAPAWLPLGVTAAAGSVAALLALRWQKLLSVIYTCVFGATTVTLCVDYLLGRLALPDQVYDLFCEVSPRPLCWFNWTIAGMWPVLALVGGAVQWGVTARGVSHTESE</sequence>
<feature type="transmembrane region" description="Helical" evidence="7">
    <location>
        <begin position="211"/>
        <end position="234"/>
    </location>
</feature>
<evidence type="ECO:0000313" key="9">
    <source>
        <dbReference type="Proteomes" id="UP000504630"/>
    </source>
</evidence>
<dbReference type="AlphaFoldDB" id="A0A6J2PDZ4"/>
<gene>
    <name evidence="10" type="primary">LOC115005603</name>
</gene>
<keyword evidence="3 7" id="KW-0812">Transmembrane</keyword>
<feature type="transmembrane region" description="Helical" evidence="7">
    <location>
        <begin position="58"/>
        <end position="77"/>
    </location>
</feature>
<comment type="similarity">
    <text evidence="2">Belongs to the TMEM198 family.</text>
</comment>
<name>A0A6J2PDZ4_COTGO</name>
<evidence type="ECO:0000256" key="4">
    <source>
        <dbReference type="ARBA" id="ARBA00022989"/>
    </source>
</evidence>
<dbReference type="RefSeq" id="XP_029283352.1">
    <property type="nucleotide sequence ID" value="XM_029427492.1"/>
</dbReference>
<evidence type="ECO:0000256" key="7">
    <source>
        <dbReference type="SAM" id="Phobius"/>
    </source>
</evidence>
<dbReference type="OrthoDB" id="115781at2759"/>
<accession>A0A6J2PDZ4</accession>
<feature type="transmembrane region" description="Helical" evidence="7">
    <location>
        <begin position="89"/>
        <end position="109"/>
    </location>
</feature>
<comment type="subcellular location">
    <subcellularLocation>
        <location evidence="1">Membrane</location>
        <topology evidence="1">Multi-pass membrane protein</topology>
    </subcellularLocation>
</comment>
<dbReference type="Proteomes" id="UP000504630">
    <property type="component" value="Unplaced"/>
</dbReference>
<feature type="transmembrane region" description="Helical" evidence="7">
    <location>
        <begin position="32"/>
        <end position="51"/>
    </location>
</feature>
<dbReference type="PANTHER" id="PTHR31247">
    <property type="entry name" value="TRANSMEMBRANE PROTEIN 198 FAMILY MEMBER"/>
    <property type="match status" value="1"/>
</dbReference>
<dbReference type="InterPro" id="IPR040236">
    <property type="entry name" value="TMEM198"/>
</dbReference>
<evidence type="ECO:0000256" key="5">
    <source>
        <dbReference type="ARBA" id="ARBA00023136"/>
    </source>
</evidence>
<evidence type="ECO:0000313" key="10">
    <source>
        <dbReference type="RefSeq" id="XP_029283352.1"/>
    </source>
</evidence>
<reference evidence="10" key="1">
    <citation type="submission" date="2025-08" db="UniProtKB">
        <authorList>
            <consortium name="RefSeq"/>
        </authorList>
    </citation>
    <scope>IDENTIFICATION</scope>
</reference>
<proteinExistence type="inferred from homology"/>
<feature type="domain" description="TM7S3/TM198-like" evidence="8">
    <location>
        <begin position="38"/>
        <end position="232"/>
    </location>
</feature>
<feature type="transmembrane region" description="Helical" evidence="7">
    <location>
        <begin position="168"/>
        <end position="191"/>
    </location>
</feature>
<evidence type="ECO:0000256" key="1">
    <source>
        <dbReference type="ARBA" id="ARBA00004141"/>
    </source>
</evidence>
<dbReference type="GO" id="GO:0005886">
    <property type="term" value="C:plasma membrane"/>
    <property type="evidence" value="ECO:0007669"/>
    <property type="project" value="TreeGrafter"/>
</dbReference>
<evidence type="ECO:0000256" key="6">
    <source>
        <dbReference type="ARBA" id="ARBA00049737"/>
    </source>
</evidence>
<keyword evidence="4 7" id="KW-1133">Transmembrane helix</keyword>